<comment type="caution">
    <text evidence="4">The sequence shown here is derived from an EMBL/GenBank/DDBJ whole genome shotgun (WGS) entry which is preliminary data.</text>
</comment>
<keyword evidence="5" id="KW-1185">Reference proteome</keyword>
<keyword evidence="1" id="KW-0479">Metal-binding</keyword>
<feature type="region of interest" description="Disordered" evidence="2">
    <location>
        <begin position="132"/>
        <end position="164"/>
    </location>
</feature>
<feature type="zinc finger region" description="C3H1-type" evidence="1">
    <location>
        <begin position="163"/>
        <end position="192"/>
    </location>
</feature>
<dbReference type="OrthoDB" id="5355510at2759"/>
<dbReference type="STRING" id="2060905.A0A2B7XI42"/>
<proteinExistence type="predicted"/>
<organism evidence="4 5">
    <name type="scientific">Blastomyces parvus</name>
    <dbReference type="NCBI Taxonomy" id="2060905"/>
    <lineage>
        <taxon>Eukaryota</taxon>
        <taxon>Fungi</taxon>
        <taxon>Dikarya</taxon>
        <taxon>Ascomycota</taxon>
        <taxon>Pezizomycotina</taxon>
        <taxon>Eurotiomycetes</taxon>
        <taxon>Eurotiomycetidae</taxon>
        <taxon>Onygenales</taxon>
        <taxon>Ajellomycetaceae</taxon>
        <taxon>Blastomyces</taxon>
    </lineage>
</organism>
<dbReference type="AlphaFoldDB" id="A0A2B7XI42"/>
<feature type="domain" description="C3H1-type" evidence="3">
    <location>
        <begin position="163"/>
        <end position="192"/>
    </location>
</feature>
<evidence type="ECO:0000259" key="3">
    <source>
        <dbReference type="PROSITE" id="PS50103"/>
    </source>
</evidence>
<evidence type="ECO:0000313" key="5">
    <source>
        <dbReference type="Proteomes" id="UP000224080"/>
    </source>
</evidence>
<sequence length="589" mass="62940">MQPEFYITRPNGALTALIAVDELPPFVTIRGVPRCLGQIDDANGMASLGTVSSRGQFYTLDVAVNGITHSINAELGNGESNVGTAMASHSAITIGGNGIIRQSGGGDTAIWNPNSEEHNIIAWRNAVNDNTGANTGQELAKLDDTPTQHKEAGPQSVKNPKTPPKKEYCSYWIRRGECDYSQQGCLFKHDMPRDLETLGRLGLRDIPRWYREKYKVKSIAVSDGPDSRTNAGRGWRQTTPMPPAPTPRYALPPPRFNAGLTEGEAANGALRYAPAAGATFGPNETRFGREMGVHMLPPSLRSSLPEELNRGLSMPSDRAVWGDFGLVAQRPQTMLAGHPIQAAGGNNAMNVVPRSAVHEPVGFCAPSSAVPTGVTAMAFVNAANTAANIDMSAVAHHSAHDQNNIAGPHSIWAMTNNSINNNDMASSLLPAFRSMAVAEPQRPMTPEQFAASKPKPASAFNSPFPTDGGASRNTPASTANNHGRLSSLSSPIPSPSHKQSFRSSHSAWAMEPARGTATPAPRENTPATCTSHFGDSVRYGSPNPSLKPIGYSQNGMDWRQRRMKQITENDPFGLGLNDDASRSSGPGRE</sequence>
<feature type="compositionally biased region" description="Polar residues" evidence="2">
    <location>
        <begin position="497"/>
        <end position="506"/>
    </location>
</feature>
<evidence type="ECO:0000256" key="1">
    <source>
        <dbReference type="PROSITE-ProRule" id="PRU00723"/>
    </source>
</evidence>
<dbReference type="InterPro" id="IPR000571">
    <property type="entry name" value="Znf_CCCH"/>
</dbReference>
<feature type="compositionally biased region" description="Polar residues" evidence="2">
    <location>
        <begin position="471"/>
        <end position="484"/>
    </location>
</feature>
<dbReference type="PROSITE" id="PS50103">
    <property type="entry name" value="ZF_C3H1"/>
    <property type="match status" value="1"/>
</dbReference>
<feature type="compositionally biased region" description="Basic and acidic residues" evidence="2">
    <location>
        <begin position="140"/>
        <end position="152"/>
    </location>
</feature>
<name>A0A2B7XI42_9EURO</name>
<feature type="region of interest" description="Disordered" evidence="2">
    <location>
        <begin position="440"/>
        <end position="589"/>
    </location>
</feature>
<feature type="region of interest" description="Disordered" evidence="2">
    <location>
        <begin position="222"/>
        <end position="248"/>
    </location>
</feature>
<dbReference type="Proteomes" id="UP000224080">
    <property type="component" value="Unassembled WGS sequence"/>
</dbReference>
<dbReference type="EMBL" id="PDNC01000009">
    <property type="protein sequence ID" value="PGH08441.1"/>
    <property type="molecule type" value="Genomic_DNA"/>
</dbReference>
<dbReference type="GO" id="GO:0008270">
    <property type="term" value="F:zinc ion binding"/>
    <property type="evidence" value="ECO:0007669"/>
    <property type="project" value="UniProtKB-KW"/>
</dbReference>
<accession>A0A2B7XI42</accession>
<protein>
    <recommendedName>
        <fullName evidence="3">C3H1-type domain-containing protein</fullName>
    </recommendedName>
</protein>
<gene>
    <name evidence="4" type="ORF">GX51_01268</name>
</gene>
<evidence type="ECO:0000256" key="2">
    <source>
        <dbReference type="SAM" id="MobiDB-lite"/>
    </source>
</evidence>
<keyword evidence="1" id="KW-0863">Zinc-finger</keyword>
<keyword evidence="1" id="KW-0862">Zinc</keyword>
<evidence type="ECO:0000313" key="4">
    <source>
        <dbReference type="EMBL" id="PGH08441.1"/>
    </source>
</evidence>
<reference evidence="4 5" key="1">
    <citation type="submission" date="2017-10" db="EMBL/GenBank/DDBJ databases">
        <title>Comparative genomics in systemic dimorphic fungi from Ajellomycetaceae.</title>
        <authorList>
            <person name="Munoz J.F."/>
            <person name="Mcewen J.G."/>
            <person name="Clay O.K."/>
            <person name="Cuomo C.A."/>
        </authorList>
    </citation>
    <scope>NUCLEOTIDE SEQUENCE [LARGE SCALE GENOMIC DNA]</scope>
    <source>
        <strain evidence="4 5">UAMH130</strain>
    </source>
</reference>